<dbReference type="AlphaFoldDB" id="A0A0D7WB74"/>
<dbReference type="STRING" id="1435349.PW52_04510"/>
<evidence type="ECO:0000313" key="2">
    <source>
        <dbReference type="Proteomes" id="UP000032578"/>
    </source>
</evidence>
<comment type="caution">
    <text evidence="1">The sequence shown here is derived from an EMBL/GenBank/DDBJ whole genome shotgun (WGS) entry which is preliminary data.</text>
</comment>
<keyword evidence="2" id="KW-1185">Reference proteome</keyword>
<organism evidence="1 2">
    <name type="scientific">Neotamlana sedimentorum</name>
    <dbReference type="NCBI Taxonomy" id="1435349"/>
    <lineage>
        <taxon>Bacteria</taxon>
        <taxon>Pseudomonadati</taxon>
        <taxon>Bacteroidota</taxon>
        <taxon>Flavobacteriia</taxon>
        <taxon>Flavobacteriales</taxon>
        <taxon>Flavobacteriaceae</taxon>
        <taxon>Neotamlana</taxon>
    </lineage>
</organism>
<dbReference type="Proteomes" id="UP000032578">
    <property type="component" value="Unassembled WGS sequence"/>
</dbReference>
<reference evidence="1 2" key="1">
    <citation type="submission" date="2014-11" db="EMBL/GenBank/DDBJ databases">
        <title>Tamlana sedimentorum sp. nov., isolated from shallow sand sediments of the Sea of Japan.</title>
        <authorList>
            <person name="Romanenko L.A."/>
        </authorList>
    </citation>
    <scope>NUCLEOTIDE SEQUENCE [LARGE SCALE GENOMIC DNA]</scope>
    <source>
        <strain evidence="1 2">JCM 19808</strain>
    </source>
</reference>
<dbReference type="RefSeq" id="WP_044631744.1">
    <property type="nucleotide sequence ID" value="NZ_JTDW01000003.1"/>
</dbReference>
<proteinExistence type="predicted"/>
<accession>A0A0D7WB74</accession>
<evidence type="ECO:0008006" key="3">
    <source>
        <dbReference type="Google" id="ProtNLM"/>
    </source>
</evidence>
<dbReference type="OrthoDB" id="7055803at2"/>
<name>A0A0D7WB74_9FLAO</name>
<gene>
    <name evidence="1" type="ORF">PW52_04510</name>
</gene>
<dbReference type="PATRIC" id="fig|1435349.4.peg.1818"/>
<evidence type="ECO:0000313" key="1">
    <source>
        <dbReference type="EMBL" id="KJD36430.1"/>
    </source>
</evidence>
<sequence>MNFPIFDSDLLFSADRPEFKLYIDKVLTENLKTLDAPVKISANVVSVDDKEIEDRDWIYNASLFDIYASVPFIENKVIQASKAYTDFLEKFDSFLDIFKSMSQIEGMTLAPFALYFNFEGKYVLKFLFHPKPKDIDYVSMLSSAFETIAHLHQEKESELKNTIHNSYSRRNNRKYLTFSEGSWKVLNPLLEVGKEFTNNYRKDRDWRVKKPHIMLNQDNFTHRFIFDSNWVLIFDHLETMLIQPNDVALYSNISERCLNQAREFYDKVILPRHKQWSGSFPSLEIQKEYYDYFEIIIEAVIFAYTALEAFANICIPSGWEYQTEANGVKTIYSKEAIERKFPLRDKFKKIIRPILNTPDPSQENWWMSFTELENLRNEIIHTKQSKSEERYAKLLSQSIFDIVKNHRDIIQFYGEHISKYKTELLEEYPYEFGHDDVIPGLMTNKNYWKSYKSIRNINFDKSGEEE</sequence>
<protein>
    <recommendedName>
        <fullName evidence="3">Apea-like HEPN domain-containing protein</fullName>
    </recommendedName>
</protein>
<dbReference type="EMBL" id="JTDW01000003">
    <property type="protein sequence ID" value="KJD36430.1"/>
    <property type="molecule type" value="Genomic_DNA"/>
</dbReference>